<reference evidence="2" key="1">
    <citation type="journal article" date="2013" name="Genetics">
        <title>The draft genome and transcriptome of Panagrellus redivivus are shaped by the harsh demands of a free-living lifestyle.</title>
        <authorList>
            <person name="Srinivasan J."/>
            <person name="Dillman A.R."/>
            <person name="Macchietto M.G."/>
            <person name="Heikkinen L."/>
            <person name="Lakso M."/>
            <person name="Fracchia K.M."/>
            <person name="Antoshechkin I."/>
            <person name="Mortazavi A."/>
            <person name="Wong G."/>
            <person name="Sternberg P.W."/>
        </authorList>
    </citation>
    <scope>NUCLEOTIDE SEQUENCE [LARGE SCALE GENOMIC DNA]</scope>
    <source>
        <strain evidence="2">MT8872</strain>
    </source>
</reference>
<proteinExistence type="predicted"/>
<dbReference type="GO" id="GO:0003735">
    <property type="term" value="F:structural constituent of ribosome"/>
    <property type="evidence" value="ECO:0007669"/>
    <property type="project" value="TreeGrafter"/>
</dbReference>
<dbReference type="Pfam" id="PF10245">
    <property type="entry name" value="MRP-S22"/>
    <property type="match status" value="1"/>
</dbReference>
<feature type="region of interest" description="Disordered" evidence="1">
    <location>
        <begin position="358"/>
        <end position="425"/>
    </location>
</feature>
<evidence type="ECO:0000313" key="2">
    <source>
        <dbReference type="Proteomes" id="UP000492821"/>
    </source>
</evidence>
<dbReference type="PANTHER" id="PTHR13071:SF4">
    <property type="entry name" value="SMALL RIBOSOMAL SUBUNIT PROTEIN MS22"/>
    <property type="match status" value="1"/>
</dbReference>
<accession>A0A7E4WAL9</accession>
<dbReference type="InterPro" id="IPR019374">
    <property type="entry name" value="Ribosomal_mS22"/>
</dbReference>
<organism evidence="2 3">
    <name type="scientific">Panagrellus redivivus</name>
    <name type="common">Microworm</name>
    <dbReference type="NCBI Taxonomy" id="6233"/>
    <lineage>
        <taxon>Eukaryota</taxon>
        <taxon>Metazoa</taxon>
        <taxon>Ecdysozoa</taxon>
        <taxon>Nematoda</taxon>
        <taxon>Chromadorea</taxon>
        <taxon>Rhabditida</taxon>
        <taxon>Tylenchina</taxon>
        <taxon>Panagrolaimomorpha</taxon>
        <taxon>Panagrolaimoidea</taxon>
        <taxon>Panagrolaimidae</taxon>
        <taxon>Panagrellus</taxon>
    </lineage>
</organism>
<feature type="compositionally biased region" description="Basic and acidic residues" evidence="1">
    <location>
        <begin position="409"/>
        <end position="425"/>
    </location>
</feature>
<dbReference type="AlphaFoldDB" id="A0A7E4WAL9"/>
<protein>
    <submittedName>
        <fullName evidence="3">28S ribosomal protein S22, mitochondrial</fullName>
    </submittedName>
</protein>
<dbReference type="GO" id="GO:0005763">
    <property type="term" value="C:mitochondrial small ribosomal subunit"/>
    <property type="evidence" value="ECO:0007669"/>
    <property type="project" value="TreeGrafter"/>
</dbReference>
<sequence length="425" mass="48357">MLSVPMTLSRLGGQVHRQFVAARLKSAWIKATSTRSDSAASSNVDVEELFIDPRVQALLTKLTGLDVEGKIFTERLVDHAERSHFALMTDSMLENARAAMRERATRLLQFVPVKEPREETFSILAKDPQLEGFDSCKYVFTDITFDATNQDRTVVIREPDGTLRTALPEEHDRMNRVYYEQPNRPPVAPAVFKDPALKDALDADRHEFVLDFACWFYEPDDPEFVRLSHIVFDRTVAAGKFDILYSTRHFGAFAFYLVLNDNIPPLLNHYGSTGRLSDAANLIRLQKIVYPNWRTVIGFSDTDKKIVRDFLSQNKRLRDKLPALVDLLDQSSGVKPKAAKYQPDGSMNKATEASRLAKARATVNRENLRTTEGPLGELSEEYPVKFARDDKQNTTERPAGRRPTQKTSTYKERLAEIDNEKNKKD</sequence>
<evidence type="ECO:0000313" key="3">
    <source>
        <dbReference type="WBParaSite" id="Pan_g8119.t1"/>
    </source>
</evidence>
<reference evidence="3" key="2">
    <citation type="submission" date="2020-10" db="UniProtKB">
        <authorList>
            <consortium name="WormBaseParasite"/>
        </authorList>
    </citation>
    <scope>IDENTIFICATION</scope>
</reference>
<feature type="compositionally biased region" description="Basic and acidic residues" evidence="1">
    <location>
        <begin position="382"/>
        <end position="394"/>
    </location>
</feature>
<evidence type="ECO:0000256" key="1">
    <source>
        <dbReference type="SAM" id="MobiDB-lite"/>
    </source>
</evidence>
<name>A0A7E4WAL9_PANRE</name>
<keyword evidence="2" id="KW-1185">Reference proteome</keyword>
<dbReference type="PANTHER" id="PTHR13071">
    <property type="entry name" value="MITOCHONDRIAL 28S RIBOSOMAL PROTEIN S22"/>
    <property type="match status" value="1"/>
</dbReference>
<dbReference type="Proteomes" id="UP000492821">
    <property type="component" value="Unassembled WGS sequence"/>
</dbReference>
<dbReference type="WBParaSite" id="Pan_g8119.t1">
    <property type="protein sequence ID" value="Pan_g8119.t1"/>
    <property type="gene ID" value="Pan_g8119"/>
</dbReference>